<protein>
    <submittedName>
        <fullName evidence="2">Putative squalene-hopene cyclase</fullName>
    </submittedName>
</protein>
<dbReference type="STRING" id="234267.Acid_3957"/>
<dbReference type="InParanoid" id="Q01ZJ1"/>
<dbReference type="InterPro" id="IPR008930">
    <property type="entry name" value="Terpenoid_cyclase/PrenylTrfase"/>
</dbReference>
<feature type="signal peptide" evidence="1">
    <location>
        <begin position="1"/>
        <end position="19"/>
    </location>
</feature>
<keyword evidence="1" id="KW-0732">Signal</keyword>
<dbReference type="HOGENOM" id="CLU_826109_0_0_0"/>
<evidence type="ECO:0000313" key="2">
    <source>
        <dbReference type="EMBL" id="ABJ84924.1"/>
    </source>
</evidence>
<dbReference type="AlphaFoldDB" id="Q01ZJ1"/>
<reference evidence="2" key="1">
    <citation type="submission" date="2006-10" db="EMBL/GenBank/DDBJ databases">
        <title>Complete sequence of Solibacter usitatus Ellin6076.</title>
        <authorList>
            <consortium name="US DOE Joint Genome Institute"/>
            <person name="Copeland A."/>
            <person name="Lucas S."/>
            <person name="Lapidus A."/>
            <person name="Barry K."/>
            <person name="Detter J.C."/>
            <person name="Glavina del Rio T."/>
            <person name="Hammon N."/>
            <person name="Israni S."/>
            <person name="Dalin E."/>
            <person name="Tice H."/>
            <person name="Pitluck S."/>
            <person name="Thompson L.S."/>
            <person name="Brettin T."/>
            <person name="Bruce D."/>
            <person name="Han C."/>
            <person name="Tapia R."/>
            <person name="Gilna P."/>
            <person name="Schmutz J."/>
            <person name="Larimer F."/>
            <person name="Land M."/>
            <person name="Hauser L."/>
            <person name="Kyrpides N."/>
            <person name="Mikhailova N."/>
            <person name="Janssen P.H."/>
            <person name="Kuske C.R."/>
            <person name="Richardson P."/>
        </authorList>
    </citation>
    <scope>NUCLEOTIDE SEQUENCE</scope>
    <source>
        <strain evidence="2">Ellin6076</strain>
    </source>
</reference>
<gene>
    <name evidence="2" type="ordered locus">Acid_3957</name>
</gene>
<dbReference type="OrthoDB" id="108680at2"/>
<organism evidence="2">
    <name type="scientific">Solibacter usitatus (strain Ellin6076)</name>
    <dbReference type="NCBI Taxonomy" id="234267"/>
    <lineage>
        <taxon>Bacteria</taxon>
        <taxon>Pseudomonadati</taxon>
        <taxon>Acidobacteriota</taxon>
        <taxon>Terriglobia</taxon>
        <taxon>Bryobacterales</taxon>
        <taxon>Solibacteraceae</taxon>
        <taxon>Candidatus Solibacter</taxon>
    </lineage>
</organism>
<dbReference type="Gene3D" id="1.50.10.20">
    <property type="match status" value="1"/>
</dbReference>
<proteinExistence type="predicted"/>
<evidence type="ECO:0000256" key="1">
    <source>
        <dbReference type="SAM" id="SignalP"/>
    </source>
</evidence>
<sequence precursor="true">MVARVAVCLLLAGLPAACAEWNPKLAAQYLDSRQQEWFAWPRANAGAKPCVSCHTGVTYLMVRPALRKVLGESEPTRYETGLLNSLTERVAKREPAAAPSIGVESVLAALFLGGGRSAASAQALDRMWALQTKEGKARGAWNWFSLDDDPWEMPESNFYGATLAAIAVGGAPAEYRARPEVKERVADLAAFLRSGQESQPLHNRVMLLWASSKLPEVVSGDARKSIVAELWKRQQADGGWTMASLGPFAVHEKAPRQEGSNAYATAVVALVLQRAEGASPKLGKALAWLRTRQDPEGGYWSAESMNKQYPAGSMEIKFMRDAATAYASLALLEASN</sequence>
<name>Q01ZJ1_SOLUE</name>
<dbReference type="KEGG" id="sus:Acid_3957"/>
<feature type="chain" id="PRO_5004163000" evidence="1">
    <location>
        <begin position="20"/>
        <end position="336"/>
    </location>
</feature>
<dbReference type="EMBL" id="CP000473">
    <property type="protein sequence ID" value="ABJ84924.1"/>
    <property type="molecule type" value="Genomic_DNA"/>
</dbReference>
<dbReference type="SUPFAM" id="SSF48239">
    <property type="entry name" value="Terpenoid cyclases/Protein prenyltransferases"/>
    <property type="match status" value="1"/>
</dbReference>
<accession>Q01ZJ1</accession>
<dbReference type="eggNOG" id="COG1657">
    <property type="taxonomic scope" value="Bacteria"/>
</dbReference>